<dbReference type="AlphaFoldDB" id="A0A1J5TX27"/>
<evidence type="ECO:0000256" key="1">
    <source>
        <dbReference type="SAM" id="Phobius"/>
    </source>
</evidence>
<keyword evidence="1" id="KW-0812">Transmembrane</keyword>
<dbReference type="EMBL" id="MIYU01000012">
    <property type="protein sequence ID" value="OIR16582.1"/>
    <property type="molecule type" value="Genomic_DNA"/>
</dbReference>
<sequence>MEKKEYKCTECGTSNFITLLGSKEVVFKKKCSSCYTELEMAIDENKKLKVKPIENKKNGMNKKEIFRIEDIETDIEEEISKIKKEDDKRVPSDYPIYEEKETLKQIERKSESKIIEFPKSTDTVTIVIAVMILISGVLTFHTAWLIADMDESIGPETSISIIVVDDDGYVDNATILLDGEMVNTSMDNRNEYLIDTTMGEHTLKVSKLGYNNVTWNIFVAEHDNDTLLGTEGLTRFTFEMSEGNKTIEHEPHQVQEMYFSLFKYGPPTLIVFGLITIWGAQMAYGKKSYAGAQIGALFSIFGFGLLFVGPVLGIASLIMLNRNRKLFSASFNKDNNRDL</sequence>
<evidence type="ECO:0008006" key="4">
    <source>
        <dbReference type="Google" id="ProtNLM"/>
    </source>
</evidence>
<keyword evidence="1" id="KW-1133">Transmembrane helix</keyword>
<proteinExistence type="predicted"/>
<accession>A0A1J5TX27</accession>
<name>A0A1J5TX27_9ARCH</name>
<gene>
    <name evidence="2" type="ORF">BEU04_01185</name>
</gene>
<feature type="transmembrane region" description="Helical" evidence="1">
    <location>
        <begin position="296"/>
        <end position="320"/>
    </location>
</feature>
<reference evidence="2 3" key="1">
    <citation type="submission" date="2016-08" db="EMBL/GenBank/DDBJ databases">
        <title>New Insights into Marine Group III Euryarchaeota, from dark to light.</title>
        <authorList>
            <person name="Haro-Moreno J.M."/>
            <person name="Rodriguez-Valera F."/>
            <person name="Lopez-Garcia P."/>
            <person name="Moreira D."/>
            <person name="Martin-Cuadrado A.B."/>
        </authorList>
    </citation>
    <scope>NUCLEOTIDE SEQUENCE [LARGE SCALE GENOMIC DNA]</scope>
    <source>
        <strain evidence="2">CG-Bathy1</strain>
    </source>
</reference>
<evidence type="ECO:0000313" key="3">
    <source>
        <dbReference type="Proteomes" id="UP000183815"/>
    </source>
</evidence>
<feature type="transmembrane region" description="Helical" evidence="1">
    <location>
        <begin position="264"/>
        <end position="284"/>
    </location>
</feature>
<evidence type="ECO:0000313" key="2">
    <source>
        <dbReference type="EMBL" id="OIR16582.1"/>
    </source>
</evidence>
<protein>
    <recommendedName>
        <fullName evidence="4">PEGA domain-containing protein</fullName>
    </recommendedName>
</protein>
<feature type="transmembrane region" description="Helical" evidence="1">
    <location>
        <begin position="123"/>
        <end position="147"/>
    </location>
</feature>
<comment type="caution">
    <text evidence="2">The sequence shown here is derived from an EMBL/GenBank/DDBJ whole genome shotgun (WGS) entry which is preliminary data.</text>
</comment>
<organism evidence="2 3">
    <name type="scientific">Marine Group III euryarchaeote CG-Bathy1</name>
    <dbReference type="NCBI Taxonomy" id="1889001"/>
    <lineage>
        <taxon>Archaea</taxon>
        <taxon>Methanobacteriati</taxon>
        <taxon>Thermoplasmatota</taxon>
        <taxon>Thermoplasmata</taxon>
        <taxon>Candidatus Thermoprofundales</taxon>
    </lineage>
</organism>
<dbReference type="Proteomes" id="UP000183815">
    <property type="component" value="Unassembled WGS sequence"/>
</dbReference>
<keyword evidence="1" id="KW-0472">Membrane</keyword>